<gene>
    <name evidence="2" type="ORF">ZOSMA_222G00290</name>
</gene>
<dbReference type="EMBL" id="LFYR01000791">
    <property type="protein sequence ID" value="KMZ69084.1"/>
    <property type="molecule type" value="Genomic_DNA"/>
</dbReference>
<reference evidence="3" key="1">
    <citation type="journal article" date="2016" name="Nature">
        <title>The genome of the seagrass Zostera marina reveals angiosperm adaptation to the sea.</title>
        <authorList>
            <person name="Olsen J.L."/>
            <person name="Rouze P."/>
            <person name="Verhelst B."/>
            <person name="Lin Y.-C."/>
            <person name="Bayer T."/>
            <person name="Collen J."/>
            <person name="Dattolo E."/>
            <person name="De Paoli E."/>
            <person name="Dittami S."/>
            <person name="Maumus F."/>
            <person name="Michel G."/>
            <person name="Kersting A."/>
            <person name="Lauritano C."/>
            <person name="Lohaus R."/>
            <person name="Toepel M."/>
            <person name="Tonon T."/>
            <person name="Vanneste K."/>
            <person name="Amirebrahimi M."/>
            <person name="Brakel J."/>
            <person name="Bostroem C."/>
            <person name="Chovatia M."/>
            <person name="Grimwood J."/>
            <person name="Jenkins J.W."/>
            <person name="Jueterbock A."/>
            <person name="Mraz A."/>
            <person name="Stam W.T."/>
            <person name="Tice H."/>
            <person name="Bornberg-Bauer E."/>
            <person name="Green P.J."/>
            <person name="Pearson G.A."/>
            <person name="Procaccini G."/>
            <person name="Duarte C.M."/>
            <person name="Schmutz J."/>
            <person name="Reusch T.B.H."/>
            <person name="Van de Peer Y."/>
        </authorList>
    </citation>
    <scope>NUCLEOTIDE SEQUENCE [LARGE SCALE GENOMIC DNA]</scope>
    <source>
        <strain evidence="3">cv. Finnish</strain>
    </source>
</reference>
<keyword evidence="1" id="KW-0732">Signal</keyword>
<evidence type="ECO:0000313" key="3">
    <source>
        <dbReference type="Proteomes" id="UP000036987"/>
    </source>
</evidence>
<proteinExistence type="predicted"/>
<evidence type="ECO:0000313" key="2">
    <source>
        <dbReference type="EMBL" id="KMZ69084.1"/>
    </source>
</evidence>
<feature type="signal peptide" evidence="1">
    <location>
        <begin position="1"/>
        <end position="23"/>
    </location>
</feature>
<organism evidence="2 3">
    <name type="scientific">Zostera marina</name>
    <name type="common">Eelgrass</name>
    <dbReference type="NCBI Taxonomy" id="29655"/>
    <lineage>
        <taxon>Eukaryota</taxon>
        <taxon>Viridiplantae</taxon>
        <taxon>Streptophyta</taxon>
        <taxon>Embryophyta</taxon>
        <taxon>Tracheophyta</taxon>
        <taxon>Spermatophyta</taxon>
        <taxon>Magnoliopsida</taxon>
        <taxon>Liliopsida</taxon>
        <taxon>Zosteraceae</taxon>
        <taxon>Zostera</taxon>
    </lineage>
</organism>
<accession>A0A0K9PJE5</accession>
<sequence>MARSAILIAIFFLSVSLVSFSDAEKQSEISIAELSHTDLAVAKTLSASYIPVRKIDLFHIHKMKGDPKSRFLQRQNHFKIRNLDWDNTLGKEMDGKMVHLTGCGGVFRFRGRRMGKGLGFHHTHHHHFNFLHGPGEYHRHQKALNQLQKKTQKKKIGLVNWFRDFLN</sequence>
<name>A0A0K9PJE5_ZOSMR</name>
<evidence type="ECO:0000256" key="1">
    <source>
        <dbReference type="SAM" id="SignalP"/>
    </source>
</evidence>
<feature type="chain" id="PRO_5005528033" evidence="1">
    <location>
        <begin position="24"/>
        <end position="167"/>
    </location>
</feature>
<dbReference type="Proteomes" id="UP000036987">
    <property type="component" value="Unassembled WGS sequence"/>
</dbReference>
<keyword evidence="3" id="KW-1185">Reference proteome</keyword>
<comment type="caution">
    <text evidence="2">The sequence shown here is derived from an EMBL/GenBank/DDBJ whole genome shotgun (WGS) entry which is preliminary data.</text>
</comment>
<dbReference type="AlphaFoldDB" id="A0A0K9PJE5"/>
<protein>
    <submittedName>
        <fullName evidence="2">Uncharacterized protein</fullName>
    </submittedName>
</protein>